<feature type="region of interest" description="Disordered" evidence="9">
    <location>
        <begin position="1"/>
        <end position="57"/>
    </location>
</feature>
<dbReference type="InterPro" id="IPR003959">
    <property type="entry name" value="ATPase_AAA_core"/>
</dbReference>
<dbReference type="PROSITE" id="PS00674">
    <property type="entry name" value="AAA"/>
    <property type="match status" value="1"/>
</dbReference>
<dbReference type="Pfam" id="PF00004">
    <property type="entry name" value="AAA"/>
    <property type="match status" value="1"/>
</dbReference>
<keyword evidence="2" id="KW-0962">Peroxisome biogenesis</keyword>
<feature type="compositionally biased region" description="Polar residues" evidence="9">
    <location>
        <begin position="788"/>
        <end position="801"/>
    </location>
</feature>
<feature type="compositionally biased region" description="Gly residues" evidence="9">
    <location>
        <begin position="1"/>
        <end position="26"/>
    </location>
</feature>
<feature type="compositionally biased region" description="Polar residues" evidence="9">
    <location>
        <begin position="1323"/>
        <end position="1333"/>
    </location>
</feature>
<feature type="compositionally biased region" description="Polar residues" evidence="9">
    <location>
        <begin position="596"/>
        <end position="611"/>
    </location>
</feature>
<reference evidence="11 12" key="1">
    <citation type="journal article" date="2023" name="bioRxiv">
        <title>Genome report: Whole genome sequence and annotation of Penstemon davidsonii.</title>
        <authorList>
            <person name="Ostevik K.L."/>
            <person name="Alabady M."/>
            <person name="Zhang M."/>
            <person name="Rausher M.D."/>
        </authorList>
    </citation>
    <scope>NUCLEOTIDE SEQUENCE [LARGE SCALE GENOMIC DNA]</scope>
    <source>
        <strain evidence="11">DNT005</strain>
        <tissue evidence="11">Whole leaf</tissue>
    </source>
</reference>
<keyword evidence="12" id="KW-1185">Reference proteome</keyword>
<keyword evidence="5" id="KW-0862">Zinc</keyword>
<evidence type="ECO:0000313" key="11">
    <source>
        <dbReference type="EMBL" id="KAK4492576.1"/>
    </source>
</evidence>
<dbReference type="InterPro" id="IPR003960">
    <property type="entry name" value="ATPase_AAA_CS"/>
</dbReference>
<organism evidence="11 12">
    <name type="scientific">Penstemon davidsonii</name>
    <dbReference type="NCBI Taxonomy" id="160366"/>
    <lineage>
        <taxon>Eukaryota</taxon>
        <taxon>Viridiplantae</taxon>
        <taxon>Streptophyta</taxon>
        <taxon>Embryophyta</taxon>
        <taxon>Tracheophyta</taxon>
        <taxon>Spermatophyta</taxon>
        <taxon>Magnoliopsida</taxon>
        <taxon>eudicotyledons</taxon>
        <taxon>Gunneridae</taxon>
        <taxon>Pentapetalae</taxon>
        <taxon>asterids</taxon>
        <taxon>lamiids</taxon>
        <taxon>Lamiales</taxon>
        <taxon>Plantaginaceae</taxon>
        <taxon>Cheloneae</taxon>
        <taxon>Penstemon</taxon>
    </lineage>
</organism>
<feature type="compositionally biased region" description="Polar residues" evidence="9">
    <location>
        <begin position="1481"/>
        <end position="1490"/>
    </location>
</feature>
<feature type="compositionally biased region" description="Basic and acidic residues" evidence="9">
    <location>
        <begin position="618"/>
        <end position="651"/>
    </location>
</feature>
<dbReference type="Pfam" id="PF07496">
    <property type="entry name" value="zf-CW"/>
    <property type="match status" value="1"/>
</dbReference>
<feature type="compositionally biased region" description="Basic and acidic residues" evidence="9">
    <location>
        <begin position="359"/>
        <end position="374"/>
    </location>
</feature>
<evidence type="ECO:0000256" key="2">
    <source>
        <dbReference type="ARBA" id="ARBA00022593"/>
    </source>
</evidence>
<protein>
    <recommendedName>
        <fullName evidence="6">Peroxisomal ATPase PEX6</fullName>
    </recommendedName>
    <alternativeName>
        <fullName evidence="7">Peroxin-6</fullName>
    </alternativeName>
</protein>
<feature type="compositionally biased region" description="Basic and acidic residues" evidence="9">
    <location>
        <begin position="1238"/>
        <end position="1261"/>
    </location>
</feature>
<evidence type="ECO:0000256" key="3">
    <source>
        <dbReference type="ARBA" id="ARBA00022723"/>
    </source>
</evidence>
<keyword evidence="4" id="KW-0863">Zinc-finger</keyword>
<dbReference type="PROSITE" id="PS51050">
    <property type="entry name" value="ZF_CW"/>
    <property type="match status" value="1"/>
</dbReference>
<feature type="region of interest" description="Disordered" evidence="9">
    <location>
        <begin position="1476"/>
        <end position="1497"/>
    </location>
</feature>
<evidence type="ECO:0000256" key="9">
    <source>
        <dbReference type="SAM" id="MobiDB-lite"/>
    </source>
</evidence>
<dbReference type="SMART" id="SM00382">
    <property type="entry name" value="AAA"/>
    <property type="match status" value="1"/>
</dbReference>
<dbReference type="InterPro" id="IPR027417">
    <property type="entry name" value="P-loop_NTPase"/>
</dbReference>
<dbReference type="InterPro" id="IPR055300">
    <property type="entry name" value="CWZF3/5/7"/>
</dbReference>
<feature type="compositionally biased region" description="Polar residues" evidence="9">
    <location>
        <begin position="545"/>
        <end position="565"/>
    </location>
</feature>
<evidence type="ECO:0000313" key="12">
    <source>
        <dbReference type="Proteomes" id="UP001291926"/>
    </source>
</evidence>
<feature type="compositionally biased region" description="Basic and acidic residues" evidence="9">
    <location>
        <begin position="1177"/>
        <end position="1229"/>
    </location>
</feature>
<dbReference type="PANTHER" id="PTHR46524">
    <property type="entry name" value="CW-TYPE ZINC FINGER"/>
    <property type="match status" value="1"/>
</dbReference>
<feature type="region of interest" description="Disordered" evidence="9">
    <location>
        <begin position="919"/>
        <end position="1290"/>
    </location>
</feature>
<feature type="compositionally biased region" description="Polar residues" evidence="9">
    <location>
        <begin position="178"/>
        <end position="187"/>
    </location>
</feature>
<feature type="compositionally biased region" description="Low complexity" evidence="9">
    <location>
        <begin position="213"/>
        <end position="222"/>
    </location>
</feature>
<dbReference type="Pfam" id="PF24756">
    <property type="entry name" value="THD_CWZF3-5-7"/>
    <property type="match status" value="1"/>
</dbReference>
<dbReference type="Gene3D" id="1.10.8.60">
    <property type="match status" value="2"/>
</dbReference>
<keyword evidence="3" id="KW-0479">Metal-binding</keyword>
<feature type="compositionally biased region" description="Basic and acidic residues" evidence="9">
    <location>
        <begin position="1089"/>
        <end position="1123"/>
    </location>
</feature>
<feature type="compositionally biased region" description="Polar residues" evidence="9">
    <location>
        <begin position="379"/>
        <end position="389"/>
    </location>
</feature>
<feature type="compositionally biased region" description="Basic and acidic residues" evidence="9">
    <location>
        <begin position="933"/>
        <end position="953"/>
    </location>
</feature>
<comment type="caution">
    <text evidence="11">The sequence shown here is derived from an EMBL/GenBank/DDBJ whole genome shotgun (WGS) entry which is preliminary data.</text>
</comment>
<proteinExistence type="predicted"/>
<feature type="compositionally biased region" description="Basic and acidic residues" evidence="9">
    <location>
        <begin position="1335"/>
        <end position="1349"/>
    </location>
</feature>
<feature type="region of interest" description="Disordered" evidence="9">
    <location>
        <begin position="867"/>
        <end position="907"/>
    </location>
</feature>
<feature type="compositionally biased region" description="Basic and acidic residues" evidence="9">
    <location>
        <begin position="1131"/>
        <end position="1146"/>
    </location>
</feature>
<dbReference type="CDD" id="cd19527">
    <property type="entry name" value="RecA-like_PEX6_r2"/>
    <property type="match status" value="1"/>
</dbReference>
<evidence type="ECO:0000256" key="8">
    <source>
        <dbReference type="ARBA" id="ARBA00048778"/>
    </source>
</evidence>
<feature type="compositionally biased region" description="Polar residues" evidence="9">
    <location>
        <begin position="1280"/>
        <end position="1290"/>
    </location>
</feature>
<dbReference type="EMBL" id="JAYDYQ010001087">
    <property type="protein sequence ID" value="KAK4492576.1"/>
    <property type="molecule type" value="Genomic_DNA"/>
</dbReference>
<feature type="domain" description="CW-type" evidence="10">
    <location>
        <begin position="669"/>
        <end position="722"/>
    </location>
</feature>
<evidence type="ECO:0000256" key="4">
    <source>
        <dbReference type="ARBA" id="ARBA00022771"/>
    </source>
</evidence>
<feature type="region of interest" description="Disordered" evidence="9">
    <location>
        <begin position="1305"/>
        <end position="1350"/>
    </location>
</feature>
<feature type="compositionally biased region" description="Low complexity" evidence="9">
    <location>
        <begin position="1790"/>
        <end position="1806"/>
    </location>
</feature>
<feature type="compositionally biased region" description="Polar residues" evidence="9">
    <location>
        <begin position="223"/>
        <end position="232"/>
    </location>
</feature>
<dbReference type="InterPro" id="IPR011124">
    <property type="entry name" value="Znf_CW"/>
</dbReference>
<feature type="region of interest" description="Disordered" evidence="9">
    <location>
        <begin position="540"/>
        <end position="666"/>
    </location>
</feature>
<evidence type="ECO:0000259" key="10">
    <source>
        <dbReference type="PROSITE" id="PS51050"/>
    </source>
</evidence>
<evidence type="ECO:0000256" key="1">
    <source>
        <dbReference type="ARBA" id="ARBA00004370"/>
    </source>
</evidence>
<feature type="compositionally biased region" description="Basic and acidic residues" evidence="9">
    <location>
        <begin position="815"/>
        <end position="841"/>
    </location>
</feature>
<dbReference type="PANTHER" id="PTHR46524:SF7">
    <property type="entry name" value="CW-TYPE ZINC FINGER"/>
    <property type="match status" value="1"/>
</dbReference>
<evidence type="ECO:0000256" key="5">
    <source>
        <dbReference type="ARBA" id="ARBA00022833"/>
    </source>
</evidence>
<feature type="compositionally biased region" description="Polar residues" evidence="9">
    <location>
        <begin position="1054"/>
        <end position="1071"/>
    </location>
</feature>
<feature type="compositionally biased region" description="Basic and acidic residues" evidence="9">
    <location>
        <begin position="566"/>
        <end position="584"/>
    </location>
</feature>
<feature type="compositionally biased region" description="Low complexity" evidence="9">
    <location>
        <begin position="1033"/>
        <end position="1047"/>
    </location>
</feature>
<name>A0ABR0DUC5_9LAMI</name>
<dbReference type="SUPFAM" id="SSF52540">
    <property type="entry name" value="P-loop containing nucleoside triphosphate hydrolases"/>
    <property type="match status" value="2"/>
</dbReference>
<accession>A0ABR0DUC5</accession>
<dbReference type="InterPro" id="IPR047533">
    <property type="entry name" value="RecA-like_PEX6_r2"/>
</dbReference>
<dbReference type="Proteomes" id="UP001291926">
    <property type="component" value="Unassembled WGS sequence"/>
</dbReference>
<dbReference type="Gene3D" id="3.40.50.300">
    <property type="entry name" value="P-loop containing nucleotide triphosphate hydrolases"/>
    <property type="match status" value="2"/>
</dbReference>
<evidence type="ECO:0000256" key="7">
    <source>
        <dbReference type="ARBA" id="ARBA00034920"/>
    </source>
</evidence>
<feature type="compositionally biased region" description="Basic and acidic residues" evidence="9">
    <location>
        <begin position="999"/>
        <end position="1012"/>
    </location>
</feature>
<feature type="region of interest" description="Disordered" evidence="9">
    <location>
        <begin position="1783"/>
        <end position="1810"/>
    </location>
</feature>
<dbReference type="InterPro" id="IPR056406">
    <property type="entry name" value="THD_CWZF3/5/7"/>
</dbReference>
<sequence>MEMAGPGAGSGSGSGEGAVSSGGGLRGRAACGREQARPRAWRSPVPSPFPREEGLGRKGTKPVVLNFHLLLKGIILGRFSGFRYCGLRFLEKSKRDGRKHLGLGLGVEMEDAELEEGEALRYQDEDGDSTIDPDIALSYIGEKLQNVLGHFQKDFEGGVSAENLGAKYGGYGSFLPSHQRSPSWSHTRTPEVHSCDSPRSPRKLHTEDRRQNSLASSSASPSTRPHVTSGKTSLMAKTDVSLPSRHAEEFSMKRGDVKKSVNSSDQRTLKVRIKVGTENLSTQKNAEIYSGLGLVISPSSSLDDSPKASEGLFGEQLDAPEKSPTSILQIMTSLPTGQLLSPLSEDLINLIERRKLRVKSESKPFDKTSTERSRMLVNGSHSSRSNQKVPGQKKLKSSERDDAFYKDLTNDRNNGDQENTGSLLQKEKETDIDTLGCEELVSNALKLPLLSSSQSTVADPKNGTPTAMHRESAQGIGRVEKLVRRMGSSGKVSESKKGNLVNGVPAYAQLDVLKAAKSHASEQSESNVFKGNKALTAEPTDQLVADSSVTRKNVKSSHANSLFSKTDSHDLKKDHEKPGRDRYTELFGVAEDDNESMSGEMNNLGRLNNDPQLVGKRNLSEHHSTPKEKCNVKNSEKSRPPEKYPRVDSHVAPHHGNGPSSEAPMGTIQKDKEDWVLCEKCTKWRLLPLDIDPESLPKKWVCRMLSWLPGMNRCSIPEDVTNNAIRALYPPAALVPAPTSEIQHNQLNNSILNSVGVSSVDARYPGQEHQNIDIRTATINGKKKHESTNAANSTDLDGSTHSKSRKKNISASGKESSHVEMHNDNINDKKVPAAYGSDKDLKIRSKRESDLDGSRVSKRIKSEELLDDQHWSSDNGEAFSKAGRGSTNPSRNARRKHTNHDDSRADTKKNIMAGMNSEMHVSNTSDGSLLHSVKSDDKDSVRKRKGSEIHKEPPSSSGRHHQDSGDLMEEMSENDHRKEKKARLSKSGAKETSGSKGSLEPDKQSRGAKEQHYTQYPSNAQPADYLKSDKNSVQHSVAANSSSSKVSGSRKNKTSTQEVKGSPVESVSSSPIRFPNFNGDKFSSTRRISGGEDDRGIDRTGIIKRDPDLTVNDHDTDVYRDQLHQSNQYASEKRSSDQCHVEENIKPDQYQNSASHSKKSEGLTSHSKNRDGASGSDLDKHKTKGTDFSHDSLNHVHSYEEKSKSRRNKSDEKNGSSGKADRFIAKKEAAGGTLIESKSQDKKHNFQQEHGTEKVPKKSDQTEVYGCTKSHSLPPLAKVQTETDSGSQKQKGVKVLAVNAFDKGDSLKAPNQSKKAENLKCQPITSRHPTPNSHKVRDVEAPSPMRKDSSSYAANSALKEAKDLKHLADRLKNSGSADSIGFYFQSMLKFLHGAFLLETGRSEGTKHNEMMHSMHIYGDTAKLLEYYAHEYEKSKDMAAAALAHKCAEVAYMRVVYSSNTSASRDRIELQTALQIVPPGESPSSSASDVDNLNHPENTDKAALGKVVDSPQVSGSHIITSRSRAGLLKLLNFTQDVNHAMEASRKSRMALTAATSKLGDKEISSLKKALDFDFQDVEGPHLFKFISSHSFEPHIDKSCEGRLLNTNGILGVDALLPYAFDRYSPTILLLRHFEVFRDQATQDGPSHEQVGVNSEVASVIRQFSEPIIEEEDDYIEQNSFGDSQIKVSERKTLHPVLLVAAADSSEGLPPTIRRCFSHEIKVEPLTEEQRSQLMSQSLQHVSALLPNTSANELVKDIVGQTSGYMPRDLRALIADAGANFLSERKKMEPVNSTDNSLESSSNEDSSNIGDEPVHFGKENFIKALEQSKKRNASALGTPKVPDVKWEDVGGLEDVKKSILDTVQLPLMHKDLFSSGLRKRSGVLLYGPPGTGKTLLAKAVATECSLNFLSVKGPELINMYIGESEKNIRDIFQKARAARPCVIFFDELDSLAPARGASGDSGGVMDRVVSQMLAEIDGLNDSTQDLFIIGASNRPDLIDAALLRPGRFDKLLYVGVNSEASYRERVLQALTRKFKLHEDVSLYDIAQKCPPNFTGADMYALCADAWFHAAKRKVRLANSDSGSSDQADSLVVEYEDFIEVLRELSPSLSMAELKKYELLRDQFQGSSK</sequence>
<evidence type="ECO:0000256" key="6">
    <source>
        <dbReference type="ARBA" id="ARBA00034811"/>
    </source>
</evidence>
<feature type="region of interest" description="Disordered" evidence="9">
    <location>
        <begin position="359"/>
        <end position="427"/>
    </location>
</feature>
<gene>
    <name evidence="11" type="ORF">RD792_003391</name>
</gene>
<dbReference type="InterPro" id="IPR003593">
    <property type="entry name" value="AAA+_ATPase"/>
</dbReference>
<comment type="subcellular location">
    <subcellularLocation>
        <location evidence="1">Membrane</location>
    </subcellularLocation>
</comment>
<feature type="region of interest" description="Disordered" evidence="9">
    <location>
        <begin position="764"/>
        <end position="841"/>
    </location>
</feature>
<dbReference type="Gene3D" id="3.30.40.100">
    <property type="match status" value="1"/>
</dbReference>
<feature type="compositionally biased region" description="Basic and acidic residues" evidence="9">
    <location>
        <begin position="396"/>
        <end position="415"/>
    </location>
</feature>
<comment type="catalytic activity">
    <reaction evidence="8">
        <text>ATP + H2O = ADP + phosphate + H(+)</text>
        <dbReference type="Rhea" id="RHEA:13065"/>
        <dbReference type="ChEBI" id="CHEBI:15377"/>
        <dbReference type="ChEBI" id="CHEBI:15378"/>
        <dbReference type="ChEBI" id="CHEBI:30616"/>
        <dbReference type="ChEBI" id="CHEBI:43474"/>
        <dbReference type="ChEBI" id="CHEBI:456216"/>
    </reaction>
    <physiologicalReaction direction="left-to-right" evidence="8">
        <dbReference type="Rhea" id="RHEA:13066"/>
    </physiologicalReaction>
</comment>
<feature type="region of interest" description="Disordered" evidence="9">
    <location>
        <begin position="178"/>
        <end position="240"/>
    </location>
</feature>